<evidence type="ECO:0000313" key="6">
    <source>
        <dbReference type="EMBL" id="AZU03443.1"/>
    </source>
</evidence>
<dbReference type="EMBL" id="CP018911">
    <property type="protein sequence ID" value="AZU03443.1"/>
    <property type="molecule type" value="Genomic_DNA"/>
</dbReference>
<dbReference type="PANTHER" id="PTHR36506">
    <property type="entry name" value="PREFLAGELLIN PEPTIDASE"/>
    <property type="match status" value="1"/>
</dbReference>
<keyword evidence="2" id="KW-1003">Cell membrane</keyword>
<dbReference type="InterPro" id="IPR052218">
    <property type="entry name" value="Preflagellin_Peptidase"/>
</dbReference>
<dbReference type="PANTHER" id="PTHR36506:SF1">
    <property type="entry name" value="PREFLAGELLIN PEPTIDASE"/>
    <property type="match status" value="1"/>
</dbReference>
<evidence type="ECO:0000256" key="2">
    <source>
        <dbReference type="ARBA" id="ARBA00022475"/>
    </source>
</evidence>
<keyword evidence="7" id="KW-1185">Reference proteome</keyword>
<evidence type="ECO:0000256" key="5">
    <source>
        <dbReference type="ARBA" id="ARBA00023136"/>
    </source>
</evidence>
<dbReference type="Proteomes" id="UP000286954">
    <property type="component" value="Chromosome"/>
</dbReference>
<organism evidence="6 7">
    <name type="scientific">Glycocaulis alkaliphilus</name>
    <dbReference type="NCBI Taxonomy" id="1434191"/>
    <lineage>
        <taxon>Bacteria</taxon>
        <taxon>Pseudomonadati</taxon>
        <taxon>Pseudomonadota</taxon>
        <taxon>Alphaproteobacteria</taxon>
        <taxon>Maricaulales</taxon>
        <taxon>Maricaulaceae</taxon>
        <taxon>Glycocaulis</taxon>
    </lineage>
</organism>
<evidence type="ECO:0000256" key="3">
    <source>
        <dbReference type="ARBA" id="ARBA00022692"/>
    </source>
</evidence>
<dbReference type="AlphaFoldDB" id="A0A3T0E7T4"/>
<reference evidence="6 7" key="1">
    <citation type="submission" date="2016-12" db="EMBL/GenBank/DDBJ databases">
        <title>The genome of dimorphic prosthecate Glycocaulis alkaliphilus 6b-8t, isolated from crude oil dictates its adaptability in petroleum environments.</title>
        <authorList>
            <person name="Wu X.-L."/>
            <person name="Geng S."/>
        </authorList>
    </citation>
    <scope>NUCLEOTIDE SEQUENCE [LARGE SCALE GENOMIC DNA]</scope>
    <source>
        <strain evidence="6 7">6B-8</strain>
    </source>
</reference>
<dbReference type="InterPro" id="IPR000045">
    <property type="entry name" value="Prepilin_IV_endopep_pep"/>
</dbReference>
<protein>
    <submittedName>
        <fullName evidence="6">Pilus assembly prepilin peptidase CpaA</fullName>
    </submittedName>
</protein>
<evidence type="ECO:0000256" key="1">
    <source>
        <dbReference type="ARBA" id="ARBA00004651"/>
    </source>
</evidence>
<keyword evidence="3" id="KW-0812">Transmembrane</keyword>
<dbReference type="Pfam" id="PF01478">
    <property type="entry name" value="Peptidase_A24"/>
    <property type="match status" value="1"/>
</dbReference>
<gene>
    <name evidence="6" type="ORF">X907_0902</name>
</gene>
<name>A0A3T0E7T4_9PROT</name>
<evidence type="ECO:0000256" key="4">
    <source>
        <dbReference type="ARBA" id="ARBA00022989"/>
    </source>
</evidence>
<dbReference type="KEGG" id="gak:X907_0902"/>
<sequence length="171" mass="17852">MPGVMLIYFCVSAAILLTLLAALEDVRRFTISNWIPGALIVLWLVYVPFSGLSWQGAGLNLLTGVGVLALMMALWMPGWLGGGDAKLIAALALWFGWPSVLTFLLLAMICGGVLAAALLAARRFAPALPMSPERLAASPLAHGAPVPYGVAIAGGMLWALPHSPLMAAFAG</sequence>
<dbReference type="Gene3D" id="1.20.120.1220">
    <property type="match status" value="1"/>
</dbReference>
<evidence type="ECO:0000313" key="7">
    <source>
        <dbReference type="Proteomes" id="UP000286954"/>
    </source>
</evidence>
<comment type="subcellular location">
    <subcellularLocation>
        <location evidence="1">Cell membrane</location>
        <topology evidence="1">Multi-pass membrane protein</topology>
    </subcellularLocation>
</comment>
<proteinExistence type="predicted"/>
<dbReference type="GO" id="GO:0004190">
    <property type="term" value="F:aspartic-type endopeptidase activity"/>
    <property type="evidence" value="ECO:0007669"/>
    <property type="project" value="InterPro"/>
</dbReference>
<dbReference type="GO" id="GO:0005886">
    <property type="term" value="C:plasma membrane"/>
    <property type="evidence" value="ECO:0007669"/>
    <property type="project" value="UniProtKB-SubCell"/>
</dbReference>
<keyword evidence="5" id="KW-0472">Membrane</keyword>
<keyword evidence="4" id="KW-1133">Transmembrane helix</keyword>
<accession>A0A3T0E7T4</accession>